<dbReference type="SUPFAM" id="SSF159664">
    <property type="entry name" value="CobE/GbiG C-terminal domain-like"/>
    <property type="match status" value="1"/>
</dbReference>
<dbReference type="GO" id="GO:0016787">
    <property type="term" value="F:hydrolase activity"/>
    <property type="evidence" value="ECO:0007669"/>
    <property type="project" value="UniProtKB-KW"/>
</dbReference>
<dbReference type="Gene3D" id="3.30.420.180">
    <property type="entry name" value="CobE/GbiG C-terminal domain"/>
    <property type="match status" value="1"/>
</dbReference>
<feature type="domain" description="CobE/GbiG C-terminal" evidence="1">
    <location>
        <begin position="2"/>
        <end position="116"/>
    </location>
</feature>
<dbReference type="InterPro" id="IPR002750">
    <property type="entry name" value="CobE/GbiG_C"/>
</dbReference>
<gene>
    <name evidence="2" type="ORF">C8J24_0208</name>
</gene>
<evidence type="ECO:0000313" key="3">
    <source>
        <dbReference type="Proteomes" id="UP000240996"/>
    </source>
</evidence>
<dbReference type="GO" id="GO:0009236">
    <property type="term" value="P:cobalamin biosynthetic process"/>
    <property type="evidence" value="ECO:0007669"/>
    <property type="project" value="InterPro"/>
</dbReference>
<accession>A0A2T4YSP7</accession>
<keyword evidence="2" id="KW-0378">Hydrolase</keyword>
<dbReference type="RefSeq" id="WP_107929689.1">
    <property type="nucleotide sequence ID" value="NZ_PZZN01000001.1"/>
</dbReference>
<dbReference type="Proteomes" id="UP000240996">
    <property type="component" value="Unassembled WGS sequence"/>
</dbReference>
<name>A0A2T4YSP7_9SPHN</name>
<organism evidence="2 3">
    <name type="scientific">Sphingomonas aerolata</name>
    <dbReference type="NCBI Taxonomy" id="185951"/>
    <lineage>
        <taxon>Bacteria</taxon>
        <taxon>Pseudomonadati</taxon>
        <taxon>Pseudomonadota</taxon>
        <taxon>Alphaproteobacteria</taxon>
        <taxon>Sphingomonadales</taxon>
        <taxon>Sphingomonadaceae</taxon>
        <taxon>Sphingomonas</taxon>
    </lineage>
</organism>
<dbReference type="AlphaFoldDB" id="A0A2T4YSP7"/>
<keyword evidence="3" id="KW-1185">Reference proteome</keyword>
<dbReference type="Pfam" id="PF01890">
    <property type="entry name" value="CbiG_C"/>
    <property type="match status" value="1"/>
</dbReference>
<reference evidence="2 3" key="1">
    <citation type="submission" date="2018-04" db="EMBL/GenBank/DDBJ databases">
        <title>Genomic Encyclopedia of Type Strains, Phase III (KMG-III): the genomes of soil and plant-associated and newly described type strains.</title>
        <authorList>
            <person name="Whitman W."/>
        </authorList>
    </citation>
    <scope>NUCLEOTIDE SEQUENCE [LARGE SCALE GENOMIC DNA]</scope>
    <source>
        <strain evidence="2 3">NW12</strain>
    </source>
</reference>
<evidence type="ECO:0000313" key="2">
    <source>
        <dbReference type="EMBL" id="PTM46832.1"/>
    </source>
</evidence>
<sequence>MIVAGFGFNTAADAAALRAALAAAQQGLPPVEALAAPDDKHGLPGEIAALLGLPLITVDPAALIAASPITRSPASLAVRGTGSVAEAAALAGAGPGARLLTLRHVSPCRRATCAIAQGFRP</sequence>
<proteinExistence type="predicted"/>
<dbReference type="InterPro" id="IPR036518">
    <property type="entry name" value="CobE/GbiG_C_sf"/>
</dbReference>
<evidence type="ECO:0000259" key="1">
    <source>
        <dbReference type="Pfam" id="PF01890"/>
    </source>
</evidence>
<protein>
    <submittedName>
        <fullName evidence="2">Cobalt-precorrin 5A hydrolase</fullName>
    </submittedName>
</protein>
<dbReference type="EMBL" id="PZZN01000001">
    <property type="protein sequence ID" value="PTM46832.1"/>
    <property type="molecule type" value="Genomic_DNA"/>
</dbReference>
<comment type="caution">
    <text evidence="2">The sequence shown here is derived from an EMBL/GenBank/DDBJ whole genome shotgun (WGS) entry which is preliminary data.</text>
</comment>